<reference evidence="1" key="1">
    <citation type="submission" date="2018-05" db="EMBL/GenBank/DDBJ databases">
        <authorList>
            <person name="Lanie J.A."/>
            <person name="Ng W.-L."/>
            <person name="Kazmierczak K.M."/>
            <person name="Andrzejewski T.M."/>
            <person name="Davidsen T.M."/>
            <person name="Wayne K.J."/>
            <person name="Tettelin H."/>
            <person name="Glass J.I."/>
            <person name="Rusch D."/>
            <person name="Podicherti R."/>
            <person name="Tsui H.-C.T."/>
            <person name="Winkler M.E."/>
        </authorList>
    </citation>
    <scope>NUCLEOTIDE SEQUENCE</scope>
</reference>
<dbReference type="EMBL" id="UINC01092534">
    <property type="protein sequence ID" value="SVC46192.1"/>
    <property type="molecule type" value="Genomic_DNA"/>
</dbReference>
<accession>A0A382MFI0</accession>
<organism evidence="1">
    <name type="scientific">marine metagenome</name>
    <dbReference type="NCBI Taxonomy" id="408172"/>
    <lineage>
        <taxon>unclassified sequences</taxon>
        <taxon>metagenomes</taxon>
        <taxon>ecological metagenomes</taxon>
    </lineage>
</organism>
<feature type="non-terminal residue" evidence="1">
    <location>
        <position position="1"/>
    </location>
</feature>
<dbReference type="AlphaFoldDB" id="A0A382MFI0"/>
<name>A0A382MFI0_9ZZZZ</name>
<feature type="non-terminal residue" evidence="1">
    <location>
        <position position="70"/>
    </location>
</feature>
<proteinExistence type="predicted"/>
<protein>
    <submittedName>
        <fullName evidence="1">Uncharacterized protein</fullName>
    </submittedName>
</protein>
<evidence type="ECO:0000313" key="1">
    <source>
        <dbReference type="EMBL" id="SVC46192.1"/>
    </source>
</evidence>
<sequence length="70" mass="7822">VDYIVWVIVVNFPQSVRPANNKIVLHRIIIAMGRFLGSVSALRSMNGTLTRQKPIKIGATIKDGTQRFSK</sequence>
<gene>
    <name evidence="1" type="ORF">METZ01_LOCUS299046</name>
</gene>